<evidence type="ECO:0000256" key="6">
    <source>
        <dbReference type="ARBA" id="ARBA00023175"/>
    </source>
</evidence>
<dbReference type="GO" id="GO:0008574">
    <property type="term" value="F:plus-end-directed microtubule motor activity"/>
    <property type="evidence" value="ECO:0007669"/>
    <property type="project" value="TreeGrafter"/>
</dbReference>
<evidence type="ECO:0000256" key="5">
    <source>
        <dbReference type="ARBA" id="ARBA00022840"/>
    </source>
</evidence>
<dbReference type="GO" id="GO:0007018">
    <property type="term" value="P:microtubule-based movement"/>
    <property type="evidence" value="ECO:0007669"/>
    <property type="project" value="InterPro"/>
</dbReference>
<evidence type="ECO:0000256" key="11">
    <source>
        <dbReference type="SAM" id="Coils"/>
    </source>
</evidence>
<dbReference type="PROSITE" id="PS00411">
    <property type="entry name" value="KINESIN_MOTOR_1"/>
    <property type="match status" value="1"/>
</dbReference>
<proteinExistence type="inferred from homology"/>
<keyword evidence="7" id="KW-0206">Cytoskeleton</keyword>
<evidence type="ECO:0000256" key="10">
    <source>
        <dbReference type="PROSITE-ProRule" id="PRU00283"/>
    </source>
</evidence>
<feature type="coiled-coil region" evidence="11">
    <location>
        <begin position="371"/>
        <end position="475"/>
    </location>
</feature>
<dbReference type="FunFam" id="3.40.850.10:FF:000019">
    <property type="entry name" value="Kinesin-like protein KIN-5D"/>
    <property type="match status" value="1"/>
</dbReference>
<keyword evidence="4 10" id="KW-0547">Nucleotide-binding</keyword>
<keyword evidence="3" id="KW-0493">Microtubule</keyword>
<dbReference type="GO" id="GO:0051231">
    <property type="term" value="P:spindle elongation"/>
    <property type="evidence" value="ECO:0007669"/>
    <property type="project" value="TreeGrafter"/>
</dbReference>
<feature type="binding site" evidence="10">
    <location>
        <begin position="111"/>
        <end position="118"/>
    </location>
    <ligand>
        <name>ATP</name>
        <dbReference type="ChEBI" id="CHEBI:30616"/>
    </ligand>
</feature>
<dbReference type="PROSITE" id="PS50067">
    <property type="entry name" value="KINESIN_MOTOR_2"/>
    <property type="match status" value="1"/>
</dbReference>
<dbReference type="AlphaFoldDB" id="A0A2P6VN62"/>
<keyword evidence="11" id="KW-0175">Coiled coil</keyword>
<dbReference type="GO" id="GO:0072686">
    <property type="term" value="C:mitotic spindle"/>
    <property type="evidence" value="ECO:0007669"/>
    <property type="project" value="TreeGrafter"/>
</dbReference>
<feature type="coiled-coil region" evidence="11">
    <location>
        <begin position="568"/>
        <end position="595"/>
    </location>
</feature>
<dbReference type="PANTHER" id="PTHR47970:SF12">
    <property type="entry name" value="KINESIN FAMILY MEMBER 11"/>
    <property type="match status" value="1"/>
</dbReference>
<dbReference type="Proteomes" id="UP000239649">
    <property type="component" value="Unassembled WGS sequence"/>
</dbReference>
<dbReference type="STRING" id="554055.A0A2P6VN62"/>
<protein>
    <submittedName>
        <fullName evidence="14">125 kDa kinesin-related-like protein</fullName>
    </submittedName>
</protein>
<dbReference type="InterPro" id="IPR047149">
    <property type="entry name" value="KIF11-like"/>
</dbReference>
<gene>
    <name evidence="14" type="ORF">C2E20_1057</name>
</gene>
<evidence type="ECO:0000256" key="9">
    <source>
        <dbReference type="ARBA" id="ARBA00046159"/>
    </source>
</evidence>
<evidence type="ECO:0000259" key="13">
    <source>
        <dbReference type="PROSITE" id="PS50067"/>
    </source>
</evidence>
<keyword evidence="5 10" id="KW-0067">ATP-binding</keyword>
<dbReference type="InterPro" id="IPR036961">
    <property type="entry name" value="Kinesin_motor_dom_sf"/>
</dbReference>
<feature type="domain" description="Kinesin motor" evidence="13">
    <location>
        <begin position="22"/>
        <end position="355"/>
    </location>
</feature>
<dbReference type="SMART" id="SM00129">
    <property type="entry name" value="KISc"/>
    <property type="match status" value="1"/>
</dbReference>
<evidence type="ECO:0000256" key="8">
    <source>
        <dbReference type="ARBA" id="ARBA00034704"/>
    </source>
</evidence>
<feature type="compositionally biased region" description="Low complexity" evidence="12">
    <location>
        <begin position="1000"/>
        <end position="1012"/>
    </location>
</feature>
<dbReference type="SUPFAM" id="SSF52540">
    <property type="entry name" value="P-loop containing nucleoside triphosphate hydrolases"/>
    <property type="match status" value="1"/>
</dbReference>
<evidence type="ECO:0000256" key="4">
    <source>
        <dbReference type="ARBA" id="ARBA00022741"/>
    </source>
</evidence>
<dbReference type="GO" id="GO:0005524">
    <property type="term" value="F:ATP binding"/>
    <property type="evidence" value="ECO:0007669"/>
    <property type="project" value="UniProtKB-UniRule"/>
</dbReference>
<dbReference type="InterPro" id="IPR019821">
    <property type="entry name" value="Kinesin_motor_CS"/>
</dbReference>
<keyword evidence="6 10" id="KW-0505">Motor protein</keyword>
<sequence length="1087" mass="112665">MSKTLSRANSAAVGAPTGDAVNVQVILRCRPPSREEVAERRQQVVKCDEAMRAVSLTQSVPGGGKQSMTRTYHFDKVFGPDTSQERLYNTAVSSIVQEVLEGFNCTIFAYGQTGTGKTHTMTGDIADDLSDGAGVIPRAIHQIFNHVEGIASEYSVKCSYLELYNEEITDLLMVGADVPKVRIMEDRSGVVLAGIEESIVKSSKEIFALLEQGSSKRRTAETLLNKQSSRSHSVFIVTVSVREVTPEGDEYIRVGKLYLVDLAGSENITRSGAVEQRAKEAGNINKSLLTLGRVITALVEGQGHVPYRDSKLTRLLRDSLGGKTKTCIIATIAPTVQCQEETTSTLDYAHRAKNIKNKPEINAKISKTTHLKEMNFEIEKLKQMLIATRKKNGVYVPAQQYEEECEERRQLGARVEELEQEAEAVAAQHELAKEAWQAETAAAAAAHEKQMGEVRAELEATQDELEAAQLAIQERDFAISTQQRCEAALAGHAGALTDALAGAAADVALLFQRWDEKNALEDANSALVQELRDVAVQRLGAIEAAVAAAAAAQAGRFAGTRSLLEGFSQRKAAEAERLSADMAALQAQLEGIDAAAAAAAAALEQAGGAALAELGAAQGAHLAEAREAAAAAAARLAAAHASLADSLAAEQRQLDALLAEAGAKGEAAAAASATVVETVRQQLRAARAAAGAAKVDVLQRLGAQTAAVEAFEAEFAAKARSEQAALVEHINGLLSSFVSKAEEEVKTAVTGLRSQLATDQAALEGSLAAMQADADGSLATLETNAGAAAAAQGAAAAAVQEGGAALGGALAASVARGGDVQTAVEGAAAEAASKLEAHSEAVAAAVASQSAALAALAAGERDKCRGAVAAAGAARAALQGAAAAGHAADASAAGSLGELEQEGGAALAAFAAEQAAELSGLSGLVQQRIGEQYQADGNRDKVPQDREREVPAHGEVDALRAPPLQACFAEFRAQQAPADAEVEAEAGSEEGSESGEEEMPAAAAEAEAAAAEQQENGDAGNVTMRMPKLDVAALPPTKGQRVPSPSALGKRTRAAAATEGEPVSARGSPSKLRGAFARHQQRSSTKE</sequence>
<dbReference type="Gene3D" id="3.40.850.10">
    <property type="entry name" value="Kinesin motor domain"/>
    <property type="match status" value="1"/>
</dbReference>
<dbReference type="GO" id="GO:0090307">
    <property type="term" value="P:mitotic spindle assembly"/>
    <property type="evidence" value="ECO:0007669"/>
    <property type="project" value="TreeGrafter"/>
</dbReference>
<organism evidence="14 15">
    <name type="scientific">Micractinium conductrix</name>
    <dbReference type="NCBI Taxonomy" id="554055"/>
    <lineage>
        <taxon>Eukaryota</taxon>
        <taxon>Viridiplantae</taxon>
        <taxon>Chlorophyta</taxon>
        <taxon>core chlorophytes</taxon>
        <taxon>Trebouxiophyceae</taxon>
        <taxon>Chlorellales</taxon>
        <taxon>Chlorellaceae</taxon>
        <taxon>Chlorella clade</taxon>
        <taxon>Micractinium</taxon>
    </lineage>
</organism>
<evidence type="ECO:0000256" key="7">
    <source>
        <dbReference type="ARBA" id="ARBA00023212"/>
    </source>
</evidence>
<evidence type="ECO:0000256" key="12">
    <source>
        <dbReference type="SAM" id="MobiDB-lite"/>
    </source>
</evidence>
<dbReference type="InterPro" id="IPR001752">
    <property type="entry name" value="Kinesin_motor_dom"/>
</dbReference>
<comment type="similarity">
    <text evidence="8">Belongs to the TRAFAC class myosin-kinesin ATPase superfamily. Kinesin family. KIN-5/BimC subfamily.</text>
</comment>
<evidence type="ECO:0000256" key="1">
    <source>
        <dbReference type="ARBA" id="ARBA00004186"/>
    </source>
</evidence>
<accession>A0A2P6VN62</accession>
<dbReference type="EMBL" id="LHPF02000002">
    <property type="protein sequence ID" value="PSC75534.1"/>
    <property type="molecule type" value="Genomic_DNA"/>
</dbReference>
<evidence type="ECO:0000313" key="15">
    <source>
        <dbReference type="Proteomes" id="UP000239649"/>
    </source>
</evidence>
<dbReference type="PANTHER" id="PTHR47970">
    <property type="entry name" value="KINESIN-LIKE PROTEIN KIF11"/>
    <property type="match status" value="1"/>
</dbReference>
<name>A0A2P6VN62_9CHLO</name>
<keyword evidence="2" id="KW-0963">Cytoplasm</keyword>
<evidence type="ECO:0000256" key="2">
    <source>
        <dbReference type="ARBA" id="ARBA00022490"/>
    </source>
</evidence>
<comment type="subcellular location">
    <subcellularLocation>
        <location evidence="1">Cytoplasm</location>
        <location evidence="1">Cytoskeleton</location>
        <location evidence="1">Spindle</location>
    </subcellularLocation>
</comment>
<keyword evidence="15" id="KW-1185">Reference proteome</keyword>
<dbReference type="GO" id="GO:0005876">
    <property type="term" value="C:spindle microtubule"/>
    <property type="evidence" value="ECO:0007669"/>
    <property type="project" value="TreeGrafter"/>
</dbReference>
<feature type="region of interest" description="Disordered" evidence="12">
    <location>
        <begin position="975"/>
        <end position="1087"/>
    </location>
</feature>
<dbReference type="OrthoDB" id="3176171at2759"/>
<dbReference type="CDD" id="cd01364">
    <property type="entry name" value="KISc_BimC_Eg5"/>
    <property type="match status" value="1"/>
</dbReference>
<evidence type="ECO:0000313" key="14">
    <source>
        <dbReference type="EMBL" id="PSC75534.1"/>
    </source>
</evidence>
<dbReference type="InterPro" id="IPR047241">
    <property type="entry name" value="KIF11-like_kin_motor_dom"/>
</dbReference>
<dbReference type="GO" id="GO:0008017">
    <property type="term" value="F:microtubule binding"/>
    <property type="evidence" value="ECO:0007669"/>
    <property type="project" value="InterPro"/>
</dbReference>
<feature type="compositionally biased region" description="Acidic residues" evidence="12">
    <location>
        <begin position="980"/>
        <end position="999"/>
    </location>
</feature>
<reference evidence="14 15" key="1">
    <citation type="journal article" date="2018" name="Plant J.">
        <title>Genome sequences of Chlorella sorokiniana UTEX 1602 and Micractinium conductrix SAG 241.80: implications to maltose excretion by a green alga.</title>
        <authorList>
            <person name="Arriola M.B."/>
            <person name="Velmurugan N."/>
            <person name="Zhang Y."/>
            <person name="Plunkett M.H."/>
            <person name="Hondzo H."/>
            <person name="Barney B.M."/>
        </authorList>
    </citation>
    <scope>NUCLEOTIDE SEQUENCE [LARGE SCALE GENOMIC DNA]</scope>
    <source>
        <strain evidence="14 15">SAG 241.80</strain>
    </source>
</reference>
<comment type="function">
    <text evidence="9">Responsible for microtubule translocation. May be important for the organization of phragmoplast-specific arrays of microtubules. Plays an essential role in stabilizing the mitotic spindle. Required during mitotic cytokinesis.</text>
</comment>
<dbReference type="InterPro" id="IPR027417">
    <property type="entry name" value="P-loop_NTPase"/>
</dbReference>
<comment type="caution">
    <text evidence="14">The sequence shown here is derived from an EMBL/GenBank/DDBJ whole genome shotgun (WGS) entry which is preliminary data.</text>
</comment>
<evidence type="ECO:0000256" key="3">
    <source>
        <dbReference type="ARBA" id="ARBA00022701"/>
    </source>
</evidence>
<dbReference type="PRINTS" id="PR00380">
    <property type="entry name" value="KINESINHEAVY"/>
</dbReference>
<dbReference type="Pfam" id="PF00225">
    <property type="entry name" value="Kinesin"/>
    <property type="match status" value="1"/>
</dbReference>